<evidence type="ECO:0000313" key="3">
    <source>
        <dbReference type="Proteomes" id="UP000601435"/>
    </source>
</evidence>
<dbReference type="EMBL" id="CAJNJA010043514">
    <property type="protein sequence ID" value="CAE7794347.1"/>
    <property type="molecule type" value="Genomic_DNA"/>
</dbReference>
<feature type="non-terminal residue" evidence="2">
    <location>
        <position position="356"/>
    </location>
</feature>
<name>A0A812YSV2_9DINO</name>
<feature type="compositionally biased region" description="Pro residues" evidence="1">
    <location>
        <begin position="130"/>
        <end position="142"/>
    </location>
</feature>
<protein>
    <submittedName>
        <fullName evidence="2">Uncharacterized protein</fullName>
    </submittedName>
</protein>
<reference evidence="2" key="1">
    <citation type="submission" date="2021-02" db="EMBL/GenBank/DDBJ databases">
        <authorList>
            <person name="Dougan E. K."/>
            <person name="Rhodes N."/>
            <person name="Thang M."/>
            <person name="Chan C."/>
        </authorList>
    </citation>
    <scope>NUCLEOTIDE SEQUENCE</scope>
</reference>
<dbReference type="OrthoDB" id="452621at2759"/>
<feature type="compositionally biased region" description="Polar residues" evidence="1">
    <location>
        <begin position="96"/>
        <end position="111"/>
    </location>
</feature>
<gene>
    <name evidence="2" type="ORF">SNEC2469_LOCUS23370</name>
</gene>
<evidence type="ECO:0000313" key="2">
    <source>
        <dbReference type="EMBL" id="CAE7794347.1"/>
    </source>
</evidence>
<organism evidence="2 3">
    <name type="scientific">Symbiodinium necroappetens</name>
    <dbReference type="NCBI Taxonomy" id="1628268"/>
    <lineage>
        <taxon>Eukaryota</taxon>
        <taxon>Sar</taxon>
        <taxon>Alveolata</taxon>
        <taxon>Dinophyceae</taxon>
        <taxon>Suessiales</taxon>
        <taxon>Symbiodiniaceae</taxon>
        <taxon>Symbiodinium</taxon>
    </lineage>
</organism>
<dbReference type="Proteomes" id="UP000601435">
    <property type="component" value="Unassembled WGS sequence"/>
</dbReference>
<sequence>DSFEHEEHSHGILARHYVVPTETPRYWLVVIDQAPAPAAQRLALSTGDSFWLEWRGKESSETETSWPSEDPARPEDDDAAFLQRERAPEPAPPSATLDSSPTSFMQNQRAESSARVPSQPARGNQAEEAPQPPPPQPDPAPLPHEMDTPWYSVAANFDSEFTVSGLLRILQKILHEMLQQTFGLPNEYLTHLAYHSCYYLSKLQSTSDRAAQRSEPGENPTGDTGAGPLAMVFCITNAFVEAEAALDSLVQHQRELPRRHLLKELRRAEALLKDGRAIFKSWARNPNAPGALPGTAASQNALDGVDFSFLASEEGGVANLDDSLRLALAATQRCNQYMNQLLDWIQGHFHEEPLGG</sequence>
<proteinExistence type="predicted"/>
<feature type="region of interest" description="Disordered" evidence="1">
    <location>
        <begin position="56"/>
        <end position="147"/>
    </location>
</feature>
<accession>A0A812YSV2</accession>
<evidence type="ECO:0000256" key="1">
    <source>
        <dbReference type="SAM" id="MobiDB-lite"/>
    </source>
</evidence>
<keyword evidence="3" id="KW-1185">Reference proteome</keyword>
<comment type="caution">
    <text evidence="2">The sequence shown here is derived from an EMBL/GenBank/DDBJ whole genome shotgun (WGS) entry which is preliminary data.</text>
</comment>
<feature type="non-terminal residue" evidence="2">
    <location>
        <position position="1"/>
    </location>
</feature>
<dbReference type="AlphaFoldDB" id="A0A812YSV2"/>